<name>A0AAV7P0X7_PLEWA</name>
<accession>A0AAV7P0X7</accession>
<dbReference type="Proteomes" id="UP001066276">
    <property type="component" value="Chromosome 7"/>
</dbReference>
<dbReference type="EMBL" id="JANPWB010000011">
    <property type="protein sequence ID" value="KAJ1121950.1"/>
    <property type="molecule type" value="Genomic_DNA"/>
</dbReference>
<evidence type="ECO:0000313" key="1">
    <source>
        <dbReference type="EMBL" id="KAJ1121950.1"/>
    </source>
</evidence>
<sequence>MAVSYLSSLHWPPGWASPVSFGESLWSCAPSAASRAPLRLQCGCLSLRAVNRVAAAVALLERLRVEPISTQHPWLCNALQIVVPRTTKKTQLRCQFCLQSFCAAHPAKNRDARGIKEVAGQAGKLVPISRNSRPRS</sequence>
<reference evidence="1" key="1">
    <citation type="journal article" date="2022" name="bioRxiv">
        <title>Sequencing and chromosome-scale assembly of the giantPleurodeles waltlgenome.</title>
        <authorList>
            <person name="Brown T."/>
            <person name="Elewa A."/>
            <person name="Iarovenko S."/>
            <person name="Subramanian E."/>
            <person name="Araus A.J."/>
            <person name="Petzold A."/>
            <person name="Susuki M."/>
            <person name="Suzuki K.-i.T."/>
            <person name="Hayashi T."/>
            <person name="Toyoda A."/>
            <person name="Oliveira C."/>
            <person name="Osipova E."/>
            <person name="Leigh N.D."/>
            <person name="Simon A."/>
            <person name="Yun M.H."/>
        </authorList>
    </citation>
    <scope>NUCLEOTIDE SEQUENCE</scope>
    <source>
        <strain evidence="1">20211129_DDA</strain>
        <tissue evidence="1">Liver</tissue>
    </source>
</reference>
<keyword evidence="2" id="KW-1185">Reference proteome</keyword>
<evidence type="ECO:0000313" key="2">
    <source>
        <dbReference type="Proteomes" id="UP001066276"/>
    </source>
</evidence>
<protein>
    <submittedName>
        <fullName evidence="1">Uncharacterized protein</fullName>
    </submittedName>
</protein>
<comment type="caution">
    <text evidence="1">The sequence shown here is derived from an EMBL/GenBank/DDBJ whole genome shotgun (WGS) entry which is preliminary data.</text>
</comment>
<dbReference type="AlphaFoldDB" id="A0AAV7P0X7"/>
<proteinExistence type="predicted"/>
<organism evidence="1 2">
    <name type="scientific">Pleurodeles waltl</name>
    <name type="common">Iberian ribbed newt</name>
    <dbReference type="NCBI Taxonomy" id="8319"/>
    <lineage>
        <taxon>Eukaryota</taxon>
        <taxon>Metazoa</taxon>
        <taxon>Chordata</taxon>
        <taxon>Craniata</taxon>
        <taxon>Vertebrata</taxon>
        <taxon>Euteleostomi</taxon>
        <taxon>Amphibia</taxon>
        <taxon>Batrachia</taxon>
        <taxon>Caudata</taxon>
        <taxon>Salamandroidea</taxon>
        <taxon>Salamandridae</taxon>
        <taxon>Pleurodelinae</taxon>
        <taxon>Pleurodeles</taxon>
    </lineage>
</organism>
<gene>
    <name evidence="1" type="ORF">NDU88_000458</name>
</gene>